<proteinExistence type="predicted"/>
<comment type="caution">
    <text evidence="1">The sequence shown here is derived from an EMBL/GenBank/DDBJ whole genome shotgun (WGS) entry which is preliminary data.</text>
</comment>
<dbReference type="InParanoid" id="B4CWV2"/>
<name>B4CWV2_9BACT</name>
<dbReference type="Proteomes" id="UP000005824">
    <property type="component" value="Unassembled WGS sequence"/>
</dbReference>
<keyword evidence="2" id="KW-1185">Reference proteome</keyword>
<dbReference type="AlphaFoldDB" id="B4CWV2"/>
<accession>B4CWV2</accession>
<evidence type="ECO:0000313" key="2">
    <source>
        <dbReference type="Proteomes" id="UP000005824"/>
    </source>
</evidence>
<reference evidence="1 2" key="1">
    <citation type="journal article" date="2011" name="J. Bacteriol.">
        <title>Genome sequence of Chthoniobacter flavus Ellin428, an aerobic heterotrophic soil bacterium.</title>
        <authorList>
            <person name="Kant R."/>
            <person name="van Passel M.W."/>
            <person name="Palva A."/>
            <person name="Lucas S."/>
            <person name="Lapidus A."/>
            <person name="Glavina Del Rio T."/>
            <person name="Dalin E."/>
            <person name="Tice H."/>
            <person name="Bruce D."/>
            <person name="Goodwin L."/>
            <person name="Pitluck S."/>
            <person name="Larimer F.W."/>
            <person name="Land M.L."/>
            <person name="Hauser L."/>
            <person name="Sangwan P."/>
            <person name="de Vos W.M."/>
            <person name="Janssen P.H."/>
            <person name="Smidt H."/>
        </authorList>
    </citation>
    <scope>NUCLEOTIDE SEQUENCE [LARGE SCALE GENOMIC DNA]</scope>
    <source>
        <strain evidence="1 2">Ellin428</strain>
    </source>
</reference>
<dbReference type="EMBL" id="ABVL01000003">
    <property type="protein sequence ID" value="EDY21272.1"/>
    <property type="molecule type" value="Genomic_DNA"/>
</dbReference>
<evidence type="ECO:0000313" key="1">
    <source>
        <dbReference type="EMBL" id="EDY21272.1"/>
    </source>
</evidence>
<gene>
    <name evidence="1" type="ORF">CfE428DRAFT_1565</name>
</gene>
<sequence length="39" mass="4213">MVFGSSLMKLPRSGSAAVFVVIPGFGERRDFNTALGHLF</sequence>
<organism evidence="1 2">
    <name type="scientific">Chthoniobacter flavus Ellin428</name>
    <dbReference type="NCBI Taxonomy" id="497964"/>
    <lineage>
        <taxon>Bacteria</taxon>
        <taxon>Pseudomonadati</taxon>
        <taxon>Verrucomicrobiota</taxon>
        <taxon>Spartobacteria</taxon>
        <taxon>Chthoniobacterales</taxon>
        <taxon>Chthoniobacteraceae</taxon>
        <taxon>Chthoniobacter</taxon>
    </lineage>
</organism>
<protein>
    <submittedName>
        <fullName evidence="1">Uncharacterized protein</fullName>
    </submittedName>
</protein>